<dbReference type="Proteomes" id="UP000006690">
    <property type="component" value="Chromosome"/>
</dbReference>
<dbReference type="KEGG" id="paj:PAJ_2995"/>
<dbReference type="InterPro" id="IPR020583">
    <property type="entry name" value="Inositol_monoP_metal-BS"/>
</dbReference>
<dbReference type="HOGENOM" id="CLU_044118_0_3_6"/>
<name>A0A0H3L884_PANAA</name>
<dbReference type="PROSITE" id="PS00629">
    <property type="entry name" value="IMP_1"/>
    <property type="match status" value="1"/>
</dbReference>
<evidence type="ECO:0000313" key="7">
    <source>
        <dbReference type="Proteomes" id="UP000006690"/>
    </source>
</evidence>
<keyword evidence="2 5" id="KW-0479">Metal-binding</keyword>
<evidence type="ECO:0000256" key="1">
    <source>
        <dbReference type="ARBA" id="ARBA00009759"/>
    </source>
</evidence>
<dbReference type="PANTHER" id="PTHR20854">
    <property type="entry name" value="INOSITOL MONOPHOSPHATASE"/>
    <property type="match status" value="1"/>
</dbReference>
<evidence type="ECO:0000256" key="3">
    <source>
        <dbReference type="ARBA" id="ARBA00022801"/>
    </source>
</evidence>
<comment type="similarity">
    <text evidence="1">Belongs to the inositol monophosphatase superfamily.</text>
</comment>
<evidence type="ECO:0000256" key="4">
    <source>
        <dbReference type="ARBA" id="ARBA00022842"/>
    </source>
</evidence>
<dbReference type="PRINTS" id="PR00377">
    <property type="entry name" value="IMPHPHTASES"/>
</dbReference>
<dbReference type="Pfam" id="PF00459">
    <property type="entry name" value="Inositol_P"/>
    <property type="match status" value="1"/>
</dbReference>
<keyword evidence="3" id="KW-0378">Hydrolase</keyword>
<dbReference type="RefSeq" id="WP_014594832.1">
    <property type="nucleotide sequence ID" value="NC_017531.2"/>
</dbReference>
<dbReference type="PANTHER" id="PTHR20854:SF4">
    <property type="entry name" value="INOSITOL-1-MONOPHOSPHATASE-RELATED"/>
    <property type="match status" value="1"/>
</dbReference>
<comment type="cofactor">
    <cofactor evidence="5">
        <name>Mg(2+)</name>
        <dbReference type="ChEBI" id="CHEBI:18420"/>
    </cofactor>
</comment>
<evidence type="ECO:0000313" key="6">
    <source>
        <dbReference type="EMBL" id="BAK13075.1"/>
    </source>
</evidence>
<dbReference type="AlphaFoldDB" id="A0A0H3L884"/>
<feature type="binding site" evidence="5">
    <location>
        <position position="67"/>
    </location>
    <ligand>
        <name>Mg(2+)</name>
        <dbReference type="ChEBI" id="CHEBI:18420"/>
        <label>1</label>
        <note>catalytic</note>
    </ligand>
</feature>
<dbReference type="PATRIC" id="fig|932677.3.peg.3478"/>
<dbReference type="Gene3D" id="3.30.540.10">
    <property type="entry name" value="Fructose-1,6-Bisphosphatase, subunit A, domain 1"/>
    <property type="match status" value="1"/>
</dbReference>
<dbReference type="GO" id="GO:0006020">
    <property type="term" value="P:inositol metabolic process"/>
    <property type="evidence" value="ECO:0007669"/>
    <property type="project" value="TreeGrafter"/>
</dbReference>
<protein>
    <submittedName>
        <fullName evidence="6">Inositol monophosphatase family protein SuhB</fullName>
    </submittedName>
</protein>
<dbReference type="InterPro" id="IPR000760">
    <property type="entry name" value="Inositol_monophosphatase-like"/>
</dbReference>
<gene>
    <name evidence="6" type="primary">suhB</name>
    <name evidence="6" type="ordered locus">PAJ_2995</name>
</gene>
<dbReference type="EMBL" id="AP012032">
    <property type="protein sequence ID" value="BAK13075.1"/>
    <property type="molecule type" value="Genomic_DNA"/>
</dbReference>
<reference evidence="7" key="1">
    <citation type="journal article" date="2012" name="Appl. Microbiol. Biotechnol.">
        <title>The complete genome sequence of Pantoea ananatis AJ13355, an organism with great biotechnological potential.</title>
        <authorList>
            <person name="Hara Y."/>
            <person name="Kadotani N."/>
            <person name="Izui H."/>
            <person name="Katashkina J.I."/>
            <person name="Kuvaeva T.M."/>
            <person name="Andreeva I.G."/>
            <person name="Golubeva L.I."/>
            <person name="Malko D.B."/>
            <person name="Makeev V.J."/>
            <person name="Mashko S.V."/>
            <person name="Kozlov Y.I."/>
        </authorList>
    </citation>
    <scope>NUCLEOTIDE SEQUENCE [LARGE SCALE GENOMIC DNA]</scope>
    <source>
        <strain evidence="7">AJ13355</strain>
    </source>
</reference>
<keyword evidence="4 5" id="KW-0460">Magnesium</keyword>
<dbReference type="SUPFAM" id="SSF56655">
    <property type="entry name" value="Carbohydrate phosphatase"/>
    <property type="match status" value="1"/>
</dbReference>
<feature type="binding site" evidence="5">
    <location>
        <position position="206"/>
    </location>
    <ligand>
        <name>Mg(2+)</name>
        <dbReference type="ChEBI" id="CHEBI:18420"/>
        <label>1</label>
        <note>catalytic</note>
    </ligand>
</feature>
<dbReference type="OrthoDB" id="9785695at2"/>
<dbReference type="GO" id="GO:0008934">
    <property type="term" value="F:inositol monophosphate 1-phosphatase activity"/>
    <property type="evidence" value="ECO:0007669"/>
    <property type="project" value="TreeGrafter"/>
</dbReference>
<accession>A0A0H3L884</accession>
<sequence length="257" mass="28401">METRLKVAERIAQEASLLALDYFRQLSELAICEKRPQDVFSEADREVENMIRQRLEHHFPQDSVIGEEHGGELSASYWSVDPIDGTSNFLRGSSLWGISVGYVHNGEPVMGVIVHPVLNLMVSGGKETGVYLNGEPFERPVVAEALKTVAIGDSPSWDFTHQLCIEKAYRDDGWNVVRYRCATVGLTFSVLGYVDGYQECFSSMWDVSAGYALCKAAGLDAHLAGTQEKSSTHVSVGTAEMNRLSAQFIPHPRFTPA</sequence>
<dbReference type="GO" id="GO:0046872">
    <property type="term" value="F:metal ion binding"/>
    <property type="evidence" value="ECO:0007669"/>
    <property type="project" value="UniProtKB-KW"/>
</dbReference>
<dbReference type="eggNOG" id="COG0483">
    <property type="taxonomic scope" value="Bacteria"/>
</dbReference>
<evidence type="ECO:0000256" key="5">
    <source>
        <dbReference type="PIRSR" id="PIRSR600760-2"/>
    </source>
</evidence>
<feature type="binding site" evidence="5">
    <location>
        <position position="84"/>
    </location>
    <ligand>
        <name>Mg(2+)</name>
        <dbReference type="ChEBI" id="CHEBI:18420"/>
        <label>1</label>
        <note>catalytic</note>
    </ligand>
</feature>
<organism evidence="6 7">
    <name type="scientific">Pantoea ananatis (strain AJ13355)</name>
    <dbReference type="NCBI Taxonomy" id="932677"/>
    <lineage>
        <taxon>Bacteria</taxon>
        <taxon>Pseudomonadati</taxon>
        <taxon>Pseudomonadota</taxon>
        <taxon>Gammaproteobacteria</taxon>
        <taxon>Enterobacterales</taxon>
        <taxon>Erwiniaceae</taxon>
        <taxon>Pantoea</taxon>
    </lineage>
</organism>
<feature type="binding site" evidence="5">
    <location>
        <position position="83"/>
    </location>
    <ligand>
        <name>Mg(2+)</name>
        <dbReference type="ChEBI" id="CHEBI:18420"/>
        <label>1</label>
        <note>catalytic</note>
    </ligand>
</feature>
<evidence type="ECO:0000256" key="2">
    <source>
        <dbReference type="ARBA" id="ARBA00022723"/>
    </source>
</evidence>
<feature type="binding site" evidence="5">
    <location>
        <position position="81"/>
    </location>
    <ligand>
        <name>Mg(2+)</name>
        <dbReference type="ChEBI" id="CHEBI:18420"/>
        <label>1</label>
        <note>catalytic</note>
    </ligand>
</feature>
<dbReference type="GO" id="GO:0007165">
    <property type="term" value="P:signal transduction"/>
    <property type="evidence" value="ECO:0007669"/>
    <property type="project" value="TreeGrafter"/>
</dbReference>
<proteinExistence type="inferred from homology"/>